<dbReference type="GO" id="GO:0015562">
    <property type="term" value="F:efflux transmembrane transporter activity"/>
    <property type="evidence" value="ECO:0007669"/>
    <property type="project" value="InterPro"/>
</dbReference>
<gene>
    <name evidence="3" type="ORF">SAMN05216227_106021</name>
</gene>
<dbReference type="PROSITE" id="PS51257">
    <property type="entry name" value="PROKAR_LIPOPROTEIN"/>
    <property type="match status" value="1"/>
</dbReference>
<organism evidence="3 4">
    <name type="scientific">Pseudorhodobacter antarcticus</name>
    <dbReference type="NCBI Taxonomy" id="1077947"/>
    <lineage>
        <taxon>Bacteria</taxon>
        <taxon>Pseudomonadati</taxon>
        <taxon>Pseudomonadota</taxon>
        <taxon>Alphaproteobacteria</taxon>
        <taxon>Rhodobacterales</taxon>
        <taxon>Paracoccaceae</taxon>
        <taxon>Pseudorhodobacter</taxon>
    </lineage>
</organism>
<feature type="coiled-coil region" evidence="1">
    <location>
        <begin position="229"/>
        <end position="256"/>
    </location>
</feature>
<accession>A0A1H8MT26</accession>
<dbReference type="AlphaFoldDB" id="A0A1H8MT26"/>
<sequence length="489" mass="51430">MMKIMKLSLVLGLPLVLGACAGLVPGDYTDGKAGFAAVSGATSAAIGKRTVFAQTQAENAALSREVHGMVHKKTISAETAVQVALLNNKGLQASYANVGISAAEAWQQATPVNPIVSIGLLGIGAPELGAYRAIEGLVRANILDATTRKQRMALADTGFRQAQLMAVNDTLALASQTRMAWINAVSAFETVGYLSRAKQTSDAGSELARKLGETGALNKAGQAREQAFNAELAGQLAQARLNAARAKEDLTRLMGLWGTEVDYTVPNALPALPRSVGRISNIEAKALGNRVDLRIAKLGLDAQAQAFGLTDQTRIVSDLEIVAGAELEREVGEDGEVDQKVAPPNLEVEFAIPIFDSGKARMRKAELSYLQAANVLAEKAVNVRSEARGAETTYHSAYKIARHYRDVVVPLRTTVEEEGLLSYNGMITNTFELLMDVREKLGAGLETANAKRDFYLAQAALTAAIYGGEAGSGGGGEVASLAAGGGAPH</sequence>
<keyword evidence="4" id="KW-1185">Reference proteome</keyword>
<evidence type="ECO:0000313" key="3">
    <source>
        <dbReference type="EMBL" id="SEO20449.1"/>
    </source>
</evidence>
<proteinExistence type="predicted"/>
<dbReference type="PANTHER" id="PTHR30203:SF24">
    <property type="entry name" value="BLR4935 PROTEIN"/>
    <property type="match status" value="1"/>
</dbReference>
<evidence type="ECO:0000256" key="1">
    <source>
        <dbReference type="SAM" id="Coils"/>
    </source>
</evidence>
<feature type="signal peptide" evidence="2">
    <location>
        <begin position="1"/>
        <end position="21"/>
    </location>
</feature>
<evidence type="ECO:0000313" key="4">
    <source>
        <dbReference type="Proteomes" id="UP000183002"/>
    </source>
</evidence>
<dbReference type="SUPFAM" id="SSF56954">
    <property type="entry name" value="Outer membrane efflux proteins (OEP)"/>
    <property type="match status" value="1"/>
</dbReference>
<feature type="chain" id="PRO_5010245767" evidence="2">
    <location>
        <begin position="22"/>
        <end position="489"/>
    </location>
</feature>
<protein>
    <submittedName>
        <fullName evidence="3">Outer membrane protein TolC</fullName>
    </submittedName>
</protein>
<dbReference type="STRING" id="1077947.SAMN05216227_106021"/>
<reference evidence="3 4" key="1">
    <citation type="submission" date="2016-10" db="EMBL/GenBank/DDBJ databases">
        <authorList>
            <person name="de Groot N.N."/>
        </authorList>
    </citation>
    <scope>NUCLEOTIDE SEQUENCE [LARGE SCALE GENOMIC DNA]</scope>
    <source>
        <strain evidence="3 4">CGMCC 1.10836</strain>
    </source>
</reference>
<dbReference type="EMBL" id="FOCO01000060">
    <property type="protein sequence ID" value="SEO20449.1"/>
    <property type="molecule type" value="Genomic_DNA"/>
</dbReference>
<keyword evidence="1" id="KW-0175">Coiled coil</keyword>
<dbReference type="PANTHER" id="PTHR30203">
    <property type="entry name" value="OUTER MEMBRANE CATION EFFLUX PROTEIN"/>
    <property type="match status" value="1"/>
</dbReference>
<dbReference type="Proteomes" id="UP000183002">
    <property type="component" value="Unassembled WGS sequence"/>
</dbReference>
<keyword evidence="2" id="KW-0732">Signal</keyword>
<name>A0A1H8MT26_9RHOB</name>
<dbReference type="InterPro" id="IPR010131">
    <property type="entry name" value="MdtP/NodT-like"/>
</dbReference>
<evidence type="ECO:0000256" key="2">
    <source>
        <dbReference type="SAM" id="SignalP"/>
    </source>
</evidence>
<dbReference type="Gene3D" id="1.20.1600.10">
    <property type="entry name" value="Outer membrane efflux proteins (OEP)"/>
    <property type="match status" value="1"/>
</dbReference>